<evidence type="ECO:0000313" key="2">
    <source>
        <dbReference type="Proteomes" id="UP001153678"/>
    </source>
</evidence>
<feature type="non-terminal residue" evidence="1">
    <location>
        <position position="1"/>
    </location>
</feature>
<comment type="caution">
    <text evidence="1">The sequence shown here is derived from an EMBL/GenBank/DDBJ whole genome shotgun (WGS) entry which is preliminary data.</text>
</comment>
<dbReference type="Proteomes" id="UP001153678">
    <property type="component" value="Unassembled WGS sequence"/>
</dbReference>
<accession>A0A9W4T573</accession>
<protein>
    <submittedName>
        <fullName evidence="1">14902_t:CDS:1</fullName>
    </submittedName>
</protein>
<feature type="non-terminal residue" evidence="1">
    <location>
        <position position="60"/>
    </location>
</feature>
<proteinExistence type="predicted"/>
<name>A0A9W4T573_9GLOM</name>
<dbReference type="EMBL" id="CAMKVN010008916">
    <property type="protein sequence ID" value="CAI2192965.1"/>
    <property type="molecule type" value="Genomic_DNA"/>
</dbReference>
<dbReference type="AlphaFoldDB" id="A0A9W4T573"/>
<keyword evidence="2" id="KW-1185">Reference proteome</keyword>
<evidence type="ECO:0000313" key="1">
    <source>
        <dbReference type="EMBL" id="CAI2192965.1"/>
    </source>
</evidence>
<reference evidence="1" key="1">
    <citation type="submission" date="2022-08" db="EMBL/GenBank/DDBJ databases">
        <authorList>
            <person name="Kallberg Y."/>
            <person name="Tangrot J."/>
            <person name="Rosling A."/>
        </authorList>
    </citation>
    <scope>NUCLEOTIDE SEQUENCE</scope>
    <source>
        <strain evidence="1">Wild A</strain>
    </source>
</reference>
<organism evidence="1 2">
    <name type="scientific">Funneliformis geosporum</name>
    <dbReference type="NCBI Taxonomy" id="1117311"/>
    <lineage>
        <taxon>Eukaryota</taxon>
        <taxon>Fungi</taxon>
        <taxon>Fungi incertae sedis</taxon>
        <taxon>Mucoromycota</taxon>
        <taxon>Glomeromycotina</taxon>
        <taxon>Glomeromycetes</taxon>
        <taxon>Glomerales</taxon>
        <taxon>Glomeraceae</taxon>
        <taxon>Funneliformis</taxon>
    </lineage>
</organism>
<gene>
    <name evidence="1" type="ORF">FWILDA_LOCUS15841</name>
</gene>
<sequence length="60" mass="7038">DVISNFNYCDIEDVLPSVSDHSLVILRVDNFLAAKQNKRNISLKKVFDYDKMSDNKWLDF</sequence>